<evidence type="ECO:0000313" key="4">
    <source>
        <dbReference type="Proteomes" id="UP000587991"/>
    </source>
</evidence>
<gene>
    <name evidence="3" type="ORF">HF682_11660</name>
</gene>
<keyword evidence="4" id="KW-1185">Reference proteome</keyword>
<sequence>MDAKHPELTVTRSSSRHAAAIMLLGEMEAEMTGRYGDYAISPFRLGDVDKPGNALYLATCDRALAGCGALKPLESDTVEIKRMYVRASFRRMGVARRLLEELEAAARKFGYRRIVLETGNRQPEAVGLYERAGYSRIEPYGEYVDQPRSLCFAKLLVK</sequence>
<evidence type="ECO:0000259" key="2">
    <source>
        <dbReference type="PROSITE" id="PS51186"/>
    </source>
</evidence>
<dbReference type="PROSITE" id="PS51186">
    <property type="entry name" value="GNAT"/>
    <property type="match status" value="1"/>
</dbReference>
<evidence type="ECO:0000313" key="3">
    <source>
        <dbReference type="EMBL" id="NLR75818.1"/>
    </source>
</evidence>
<feature type="domain" description="N-acetyltransferase" evidence="2">
    <location>
        <begin position="9"/>
        <end position="157"/>
    </location>
</feature>
<dbReference type="InterPro" id="IPR000182">
    <property type="entry name" value="GNAT_dom"/>
</dbReference>
<dbReference type="CDD" id="cd04301">
    <property type="entry name" value="NAT_SF"/>
    <property type="match status" value="1"/>
</dbReference>
<organism evidence="3 4">
    <name type="scientific">Leeia aquatica</name>
    <dbReference type="NCBI Taxonomy" id="2725557"/>
    <lineage>
        <taxon>Bacteria</taxon>
        <taxon>Pseudomonadati</taxon>
        <taxon>Pseudomonadota</taxon>
        <taxon>Betaproteobacteria</taxon>
        <taxon>Neisseriales</taxon>
        <taxon>Leeiaceae</taxon>
        <taxon>Leeia</taxon>
    </lineage>
</organism>
<dbReference type="PANTHER" id="PTHR13947">
    <property type="entry name" value="GNAT FAMILY N-ACETYLTRANSFERASE"/>
    <property type="match status" value="1"/>
</dbReference>
<protein>
    <submittedName>
        <fullName evidence="3">GNAT family N-acetyltransferase</fullName>
    </submittedName>
</protein>
<dbReference type="AlphaFoldDB" id="A0A847SF22"/>
<evidence type="ECO:0000256" key="1">
    <source>
        <dbReference type="ARBA" id="ARBA00022679"/>
    </source>
</evidence>
<dbReference type="Pfam" id="PF00583">
    <property type="entry name" value="Acetyltransf_1"/>
    <property type="match status" value="1"/>
</dbReference>
<dbReference type="EMBL" id="JABAIM010000002">
    <property type="protein sequence ID" value="NLR75818.1"/>
    <property type="molecule type" value="Genomic_DNA"/>
</dbReference>
<dbReference type="GO" id="GO:0008080">
    <property type="term" value="F:N-acetyltransferase activity"/>
    <property type="evidence" value="ECO:0007669"/>
    <property type="project" value="InterPro"/>
</dbReference>
<comment type="caution">
    <text evidence="3">The sequence shown here is derived from an EMBL/GenBank/DDBJ whole genome shotgun (WGS) entry which is preliminary data.</text>
</comment>
<dbReference type="SUPFAM" id="SSF55729">
    <property type="entry name" value="Acyl-CoA N-acyltransferases (Nat)"/>
    <property type="match status" value="1"/>
</dbReference>
<name>A0A847SF22_9NEIS</name>
<dbReference type="Gene3D" id="3.40.630.30">
    <property type="match status" value="1"/>
</dbReference>
<dbReference type="RefSeq" id="WP_168877456.1">
    <property type="nucleotide sequence ID" value="NZ_JABAIM010000002.1"/>
</dbReference>
<keyword evidence="1 3" id="KW-0808">Transferase</keyword>
<reference evidence="3 4" key="1">
    <citation type="submission" date="2020-04" db="EMBL/GenBank/DDBJ databases">
        <title>Draft genome of Leeia sp. IMCC25680.</title>
        <authorList>
            <person name="Song J."/>
            <person name="Cho J.-C."/>
        </authorList>
    </citation>
    <scope>NUCLEOTIDE SEQUENCE [LARGE SCALE GENOMIC DNA]</scope>
    <source>
        <strain evidence="3 4">IMCC25680</strain>
    </source>
</reference>
<proteinExistence type="predicted"/>
<dbReference type="PANTHER" id="PTHR13947:SF37">
    <property type="entry name" value="LD18367P"/>
    <property type="match status" value="1"/>
</dbReference>
<dbReference type="InterPro" id="IPR016181">
    <property type="entry name" value="Acyl_CoA_acyltransferase"/>
</dbReference>
<dbReference type="Proteomes" id="UP000587991">
    <property type="component" value="Unassembled WGS sequence"/>
</dbReference>
<dbReference type="InterPro" id="IPR050769">
    <property type="entry name" value="NAT_camello-type"/>
</dbReference>
<accession>A0A847SF22</accession>